<evidence type="ECO:0000259" key="1">
    <source>
        <dbReference type="Pfam" id="PF18593"/>
    </source>
</evidence>
<dbReference type="AlphaFoldDB" id="A0A7W9EIS9"/>
<evidence type="ECO:0000313" key="3">
    <source>
        <dbReference type="Proteomes" id="UP000557739"/>
    </source>
</evidence>
<reference evidence="2 3" key="1">
    <citation type="submission" date="2020-08" db="EMBL/GenBank/DDBJ databases">
        <title>Genomic Encyclopedia of Type Strains, Phase IV (KMG-IV): sequencing the most valuable type-strain genomes for metagenomic binning, comparative biology and taxonomic classification.</title>
        <authorList>
            <person name="Goeker M."/>
        </authorList>
    </citation>
    <scope>NUCLEOTIDE SEQUENCE [LARGE SCALE GENOMIC DNA]</scope>
    <source>
        <strain evidence="2 3">DSM 27244</strain>
    </source>
</reference>
<keyword evidence="3" id="KW-1185">Reference proteome</keyword>
<dbReference type="CDD" id="cd20687">
    <property type="entry name" value="CdiI_Ykris-like"/>
    <property type="match status" value="1"/>
</dbReference>
<dbReference type="EMBL" id="JACIJJ010000004">
    <property type="protein sequence ID" value="MBB5699508.1"/>
    <property type="molecule type" value="Genomic_DNA"/>
</dbReference>
<comment type="caution">
    <text evidence="2">The sequence shown here is derived from an EMBL/GenBank/DDBJ whole genome shotgun (WGS) entry which is preliminary data.</text>
</comment>
<organism evidence="2 3">
    <name type="scientific">Sphingomonas yantingensis</name>
    <dbReference type="NCBI Taxonomy" id="1241761"/>
    <lineage>
        <taxon>Bacteria</taxon>
        <taxon>Pseudomonadati</taxon>
        <taxon>Pseudomonadota</taxon>
        <taxon>Alphaproteobacteria</taxon>
        <taxon>Sphingomonadales</taxon>
        <taxon>Sphingomonadaceae</taxon>
        <taxon>Sphingomonas</taxon>
    </lineage>
</organism>
<name>A0A7W9EIS9_9SPHN</name>
<dbReference type="Pfam" id="PF18593">
    <property type="entry name" value="CdiI_2"/>
    <property type="match status" value="1"/>
</dbReference>
<dbReference type="InterPro" id="IPR041129">
    <property type="entry name" value="CdiI_2"/>
</dbReference>
<dbReference type="Proteomes" id="UP000557739">
    <property type="component" value="Unassembled WGS sequence"/>
</dbReference>
<sequence length="97" mass="10645">MTHSLTSTEQVLGGYLHQDWPGEFSTVDAAVAAMINAEPRSLREAAVSEIDALLARETDEARLRTILTDEAGCYYNPASEGSSYRDWLSGLVVRLAR</sequence>
<proteinExistence type="predicted"/>
<dbReference type="RefSeq" id="WP_184029625.1">
    <property type="nucleotide sequence ID" value="NZ_JACIJJ010000004.1"/>
</dbReference>
<gene>
    <name evidence="2" type="ORF">FHR19_002874</name>
</gene>
<accession>A0A7W9EIS9</accession>
<protein>
    <recommendedName>
        <fullName evidence="1">CdiI immunity protein domain-containing protein</fullName>
    </recommendedName>
</protein>
<evidence type="ECO:0000313" key="2">
    <source>
        <dbReference type="EMBL" id="MBB5699508.1"/>
    </source>
</evidence>
<feature type="domain" description="CdiI immunity protein" evidence="1">
    <location>
        <begin position="8"/>
        <end position="92"/>
    </location>
</feature>